<feature type="transmembrane region" description="Helical" evidence="6">
    <location>
        <begin position="274"/>
        <end position="298"/>
    </location>
</feature>
<comment type="function">
    <text evidence="6">Catalyzes the transfer of a lysyl group from L-lysyl-tRNA(Lys) to membrane-bound phosphatidylglycerol (PG), which produces lysylphosphatidylglycerol (LPG), a major component of the bacterial membrane with a positive net charge. LPG synthesis contributes to bacterial virulence as it is involved in the resistance mechanism against cationic antimicrobial peptides (CAMP) produces by the host's immune system (defensins, cathelicidins) and by the competing microorganisms.</text>
</comment>
<evidence type="ECO:0000256" key="3">
    <source>
        <dbReference type="ARBA" id="ARBA00022692"/>
    </source>
</evidence>
<evidence type="ECO:0000256" key="1">
    <source>
        <dbReference type="ARBA" id="ARBA00004651"/>
    </source>
</evidence>
<comment type="subcellular location">
    <subcellularLocation>
        <location evidence="1 6">Cell membrane</location>
        <topology evidence="1 6">Multi-pass membrane protein</topology>
    </subcellularLocation>
</comment>
<comment type="caution">
    <text evidence="7">The sequence shown here is derived from an EMBL/GenBank/DDBJ whole genome shotgun (WGS) entry which is preliminary data.</text>
</comment>
<keyword evidence="4 6" id="KW-1133">Transmembrane helix</keyword>
<sequence length="346" mass="39384">MNEKVITKKDMRDLLIVLVLIGITWYVMRNAIDIETLKSLLSGMMWRYLFFSIGLLFLFWGLEALMMGWLIHRVNLKIERRRLPWIALKTTLVGQYYANITPFASGGQPVQLYILKQHKLSTSEGTAVLMSKFLIFQITVTLYALFLFIRSFQATPIASRPFVITGLVINLIGLAIIAFSAFKPQVLFGPIDWSIRKFQRSKTRMQKLKTRTRQFVDDYQTGMARLTSDYRETATLFLLSLIQLTAFFSMPYFLSKAMGIPGIHFLQMLTIQAVLYMCISFIPVPGTVGVSEFGFVALMGNVMSGNLASTLMVLWRLVSYYFSLIFCGAFSLITSLVKRAKPSEAP</sequence>
<evidence type="ECO:0000313" key="7">
    <source>
        <dbReference type="EMBL" id="MBS7526433.1"/>
    </source>
</evidence>
<dbReference type="NCBIfam" id="TIGR00374">
    <property type="entry name" value="flippase-like domain"/>
    <property type="match status" value="1"/>
</dbReference>
<feature type="transmembrane region" description="Helical" evidence="6">
    <location>
        <begin position="12"/>
        <end position="28"/>
    </location>
</feature>
<evidence type="ECO:0000256" key="6">
    <source>
        <dbReference type="RuleBase" id="RU363042"/>
    </source>
</evidence>
<dbReference type="Pfam" id="PF03706">
    <property type="entry name" value="LPG_synthase_TM"/>
    <property type="match status" value="1"/>
</dbReference>
<organism evidence="7 8">
    <name type="scientific">Fusibacter paucivorans</name>
    <dbReference type="NCBI Taxonomy" id="76009"/>
    <lineage>
        <taxon>Bacteria</taxon>
        <taxon>Bacillati</taxon>
        <taxon>Bacillota</taxon>
        <taxon>Clostridia</taxon>
        <taxon>Eubacteriales</taxon>
        <taxon>Eubacteriales Family XII. Incertae Sedis</taxon>
        <taxon>Fusibacter</taxon>
    </lineage>
</organism>
<feature type="transmembrane region" description="Helical" evidence="6">
    <location>
        <begin position="83"/>
        <end position="105"/>
    </location>
</feature>
<proteinExistence type="inferred from homology"/>
<evidence type="ECO:0000256" key="2">
    <source>
        <dbReference type="ARBA" id="ARBA00022475"/>
    </source>
</evidence>
<comment type="similarity">
    <text evidence="6">Belongs to the LPG synthase family.</text>
</comment>
<reference evidence="7 8" key="1">
    <citation type="submission" date="2021-05" db="EMBL/GenBank/DDBJ databases">
        <title>Fusibacter ferrireducens sp. nov., an anaerobic, sulfur- and Fe-reducing bacterium isolated from the mangrove sediment.</title>
        <authorList>
            <person name="Qiu D."/>
        </authorList>
    </citation>
    <scope>NUCLEOTIDE SEQUENCE [LARGE SCALE GENOMIC DNA]</scope>
    <source>
        <strain evidence="7 8">DSM 12116</strain>
    </source>
</reference>
<dbReference type="RefSeq" id="WP_213236291.1">
    <property type="nucleotide sequence ID" value="NZ_JAHBCL010000010.1"/>
</dbReference>
<evidence type="ECO:0000256" key="5">
    <source>
        <dbReference type="ARBA" id="ARBA00023136"/>
    </source>
</evidence>
<evidence type="ECO:0000256" key="4">
    <source>
        <dbReference type="ARBA" id="ARBA00022989"/>
    </source>
</evidence>
<keyword evidence="6" id="KW-0046">Antibiotic resistance</keyword>
<comment type="catalytic activity">
    <reaction evidence="6">
        <text>L-lysyl-tRNA(Lys) + a 1,2-diacyl-sn-glycero-3-phospho-(1'-sn-glycerol) = a 1,2-diacyl-sn-glycero-3-phospho-1'-(3'-O-L-lysyl)-sn-glycerol + tRNA(Lys)</text>
        <dbReference type="Rhea" id="RHEA:10668"/>
        <dbReference type="Rhea" id="RHEA-COMP:9696"/>
        <dbReference type="Rhea" id="RHEA-COMP:9697"/>
        <dbReference type="ChEBI" id="CHEBI:64716"/>
        <dbReference type="ChEBI" id="CHEBI:75792"/>
        <dbReference type="ChEBI" id="CHEBI:78442"/>
        <dbReference type="ChEBI" id="CHEBI:78529"/>
        <dbReference type="EC" id="2.3.2.3"/>
    </reaction>
</comment>
<feature type="transmembrane region" description="Helical" evidence="6">
    <location>
        <begin position="318"/>
        <end position="337"/>
    </location>
</feature>
<dbReference type="PANTHER" id="PTHR37693:SF1">
    <property type="entry name" value="INTEGRAL MEMBRANE PROTEIN"/>
    <property type="match status" value="1"/>
</dbReference>
<dbReference type="PANTHER" id="PTHR37693">
    <property type="entry name" value="PHOSPHATIDYLGLYCEROL LYSYLTRANSFERASE"/>
    <property type="match status" value="1"/>
</dbReference>
<dbReference type="EC" id="2.3.2.3" evidence="6"/>
<keyword evidence="6" id="KW-0808">Transferase</keyword>
<feature type="transmembrane region" description="Helical" evidence="6">
    <location>
        <begin position="125"/>
        <end position="149"/>
    </location>
</feature>
<feature type="transmembrane region" description="Helical" evidence="6">
    <location>
        <begin position="234"/>
        <end position="254"/>
    </location>
</feature>
<keyword evidence="6" id="KW-0443">Lipid metabolism</keyword>
<feature type="transmembrane region" description="Helical" evidence="6">
    <location>
        <begin position="48"/>
        <end position="71"/>
    </location>
</feature>
<gene>
    <name evidence="6" type="primary">mprF</name>
    <name evidence="7" type="ORF">KHM83_07065</name>
</gene>
<protein>
    <recommendedName>
        <fullName evidence="6">Phosphatidylglycerol lysyltransferase</fullName>
        <ecNumber evidence="6">2.3.2.3</ecNumber>
    </recommendedName>
    <alternativeName>
        <fullName evidence="6">Lysylphosphatidylglycerol synthase</fullName>
    </alternativeName>
</protein>
<evidence type="ECO:0000313" key="8">
    <source>
        <dbReference type="Proteomes" id="UP000746471"/>
    </source>
</evidence>
<dbReference type="Proteomes" id="UP000746471">
    <property type="component" value="Unassembled WGS sequence"/>
</dbReference>
<keyword evidence="3 6" id="KW-0812">Transmembrane</keyword>
<dbReference type="EMBL" id="JAHBCL010000010">
    <property type="protein sequence ID" value="MBS7526433.1"/>
    <property type="molecule type" value="Genomic_DNA"/>
</dbReference>
<accession>A0ABS5PMM5</accession>
<keyword evidence="5 6" id="KW-0472">Membrane</keyword>
<name>A0ABS5PMM5_9FIRM</name>
<feature type="transmembrane region" description="Helical" evidence="6">
    <location>
        <begin position="161"/>
        <end position="182"/>
    </location>
</feature>
<dbReference type="InterPro" id="IPR022791">
    <property type="entry name" value="L-PG_synthase/AglD"/>
</dbReference>
<keyword evidence="2" id="KW-1003">Cell membrane</keyword>
<keyword evidence="8" id="KW-1185">Reference proteome</keyword>